<name>A0A2P5CZU3_PARAD</name>
<dbReference type="Pfam" id="PF23247">
    <property type="entry name" value="LRR_RPS2"/>
    <property type="match status" value="1"/>
</dbReference>
<dbReference type="Proteomes" id="UP000237105">
    <property type="component" value="Unassembled WGS sequence"/>
</dbReference>
<organism evidence="3 4">
    <name type="scientific">Parasponia andersonii</name>
    <name type="common">Sponia andersonii</name>
    <dbReference type="NCBI Taxonomy" id="3476"/>
    <lineage>
        <taxon>Eukaryota</taxon>
        <taxon>Viridiplantae</taxon>
        <taxon>Streptophyta</taxon>
        <taxon>Embryophyta</taxon>
        <taxon>Tracheophyta</taxon>
        <taxon>Spermatophyta</taxon>
        <taxon>Magnoliopsida</taxon>
        <taxon>eudicotyledons</taxon>
        <taxon>Gunneridae</taxon>
        <taxon>Pentapetalae</taxon>
        <taxon>rosids</taxon>
        <taxon>fabids</taxon>
        <taxon>Rosales</taxon>
        <taxon>Cannabaceae</taxon>
        <taxon>Parasponia</taxon>
    </lineage>
</organism>
<evidence type="ECO:0000313" key="4">
    <source>
        <dbReference type="Proteomes" id="UP000237105"/>
    </source>
</evidence>
<dbReference type="PANTHER" id="PTHR33463">
    <property type="entry name" value="NB-ARC DOMAIN-CONTAINING PROTEIN-RELATED"/>
    <property type="match status" value="1"/>
</dbReference>
<dbReference type="OrthoDB" id="1165828at2759"/>
<sequence>MYQCISPCNVFQCLESLTLEYMLNLETICHGKLELESFGKLRVLSTIDCKQLRDVFSASVAKLLPQLEKMELKSVGRDIVTHDGENIYNERILPKIQSLMLEFLPNLQRYYELISSVETIPTFFNGEVLIFFCKPIL</sequence>
<gene>
    <name evidence="3" type="ORF">PanWU01x14_109880</name>
</gene>
<protein>
    <submittedName>
        <fullName evidence="3">LRR domain containing protein</fullName>
    </submittedName>
</protein>
<reference evidence="4" key="1">
    <citation type="submission" date="2016-06" db="EMBL/GenBank/DDBJ databases">
        <title>Parallel loss of symbiosis genes in relatives of nitrogen-fixing non-legume Parasponia.</title>
        <authorList>
            <person name="Van Velzen R."/>
            <person name="Holmer R."/>
            <person name="Bu F."/>
            <person name="Rutten L."/>
            <person name="Van Zeijl A."/>
            <person name="Liu W."/>
            <person name="Santuari L."/>
            <person name="Cao Q."/>
            <person name="Sharma T."/>
            <person name="Shen D."/>
            <person name="Roswanjaya Y."/>
            <person name="Wardhani T."/>
            <person name="Kalhor M.S."/>
            <person name="Jansen J."/>
            <person name="Van den Hoogen J."/>
            <person name="Gungor B."/>
            <person name="Hartog M."/>
            <person name="Hontelez J."/>
            <person name="Verver J."/>
            <person name="Yang W.-C."/>
            <person name="Schijlen E."/>
            <person name="Repin R."/>
            <person name="Schilthuizen M."/>
            <person name="Schranz E."/>
            <person name="Heidstra R."/>
            <person name="Miyata K."/>
            <person name="Fedorova E."/>
            <person name="Kohlen W."/>
            <person name="Bisseling T."/>
            <person name="Smit S."/>
            <person name="Geurts R."/>
        </authorList>
    </citation>
    <scope>NUCLEOTIDE SEQUENCE [LARGE SCALE GENOMIC DNA]</scope>
    <source>
        <strain evidence="4">cv. WU1-14</strain>
    </source>
</reference>
<dbReference type="InterPro" id="IPR057135">
    <property type="entry name" value="At4g27190-like_LRR"/>
</dbReference>
<feature type="domain" description="Disease resistance protein At4g27190-like leucine-rich repeats" evidence="2">
    <location>
        <begin position="10"/>
        <end position="75"/>
    </location>
</feature>
<evidence type="ECO:0000259" key="2">
    <source>
        <dbReference type="Pfam" id="PF23247"/>
    </source>
</evidence>
<dbReference type="PANTHER" id="PTHR33463:SF198">
    <property type="entry name" value="RPP4C3"/>
    <property type="match status" value="1"/>
</dbReference>
<dbReference type="EMBL" id="JXTB01000079">
    <property type="protein sequence ID" value="PON66566.1"/>
    <property type="molecule type" value="Genomic_DNA"/>
</dbReference>
<accession>A0A2P5CZU3</accession>
<dbReference type="AlphaFoldDB" id="A0A2P5CZU3"/>
<dbReference type="InterPro" id="IPR050905">
    <property type="entry name" value="Plant_NBS-LRR"/>
</dbReference>
<proteinExistence type="predicted"/>
<keyword evidence="4" id="KW-1185">Reference proteome</keyword>
<evidence type="ECO:0000256" key="1">
    <source>
        <dbReference type="ARBA" id="ARBA00022821"/>
    </source>
</evidence>
<keyword evidence="1" id="KW-0611">Plant defense</keyword>
<evidence type="ECO:0000313" key="3">
    <source>
        <dbReference type="EMBL" id="PON66566.1"/>
    </source>
</evidence>
<comment type="caution">
    <text evidence="3">The sequence shown here is derived from an EMBL/GenBank/DDBJ whole genome shotgun (WGS) entry which is preliminary data.</text>
</comment>